<feature type="transmembrane region" description="Helical" evidence="2">
    <location>
        <begin position="270"/>
        <end position="291"/>
    </location>
</feature>
<protein>
    <submittedName>
        <fullName evidence="7">Uncharacterized protein LOC106056772</fullName>
    </submittedName>
</protein>
<dbReference type="EnsemblMetazoa" id="BGLB024036-RA">
    <property type="protein sequence ID" value="BGLB024036-PA"/>
    <property type="gene ID" value="BGLB024036"/>
</dbReference>
<feature type="compositionally biased region" description="Polar residues" evidence="1">
    <location>
        <begin position="1"/>
        <end position="14"/>
    </location>
</feature>
<dbReference type="VEuPathDB" id="VectorBase:BGLB024036"/>
<feature type="region of interest" description="Disordered" evidence="1">
    <location>
        <begin position="1"/>
        <end position="42"/>
    </location>
</feature>
<dbReference type="OrthoDB" id="2448307at2759"/>
<accession>A0A2C9KVJ6</accession>
<keyword evidence="2" id="KW-1133">Transmembrane helix</keyword>
<organism evidence="4 5">
    <name type="scientific">Biomphalaria glabrata</name>
    <name type="common">Bloodfluke planorb</name>
    <name type="synonym">Freshwater snail</name>
    <dbReference type="NCBI Taxonomy" id="6526"/>
    <lineage>
        <taxon>Eukaryota</taxon>
        <taxon>Metazoa</taxon>
        <taxon>Spiralia</taxon>
        <taxon>Lophotrochozoa</taxon>
        <taxon>Mollusca</taxon>
        <taxon>Gastropoda</taxon>
        <taxon>Heterobranchia</taxon>
        <taxon>Euthyneura</taxon>
        <taxon>Panpulmonata</taxon>
        <taxon>Hygrophila</taxon>
        <taxon>Lymnaeoidea</taxon>
        <taxon>Planorbidae</taxon>
        <taxon>Biomphalaria</taxon>
    </lineage>
</organism>
<reference evidence="4" key="1">
    <citation type="submission" date="2020-05" db="UniProtKB">
        <authorList>
            <consortium name="EnsemblMetazoa"/>
        </authorList>
    </citation>
    <scope>IDENTIFICATION</scope>
    <source>
        <strain evidence="4">BB02</strain>
    </source>
</reference>
<evidence type="ECO:0000259" key="3">
    <source>
        <dbReference type="Pfam" id="PF25044"/>
    </source>
</evidence>
<evidence type="ECO:0000313" key="5">
    <source>
        <dbReference type="Proteomes" id="UP000076420"/>
    </source>
</evidence>
<reference evidence="7" key="2">
    <citation type="submission" date="2025-04" db="UniProtKB">
        <authorList>
            <consortium name="RefSeq"/>
        </authorList>
    </citation>
    <scope>IDENTIFICATION</scope>
</reference>
<feature type="transmembrane region" description="Helical" evidence="2">
    <location>
        <begin position="135"/>
        <end position="154"/>
    </location>
</feature>
<dbReference type="Proteomes" id="UP000076420">
    <property type="component" value="Unassembled WGS sequence"/>
</dbReference>
<dbReference type="OMA" id="IFEPAYI"/>
<dbReference type="STRING" id="6526.A0A2C9KVJ6"/>
<evidence type="ECO:0000256" key="2">
    <source>
        <dbReference type="SAM" id="Phobius"/>
    </source>
</evidence>
<sequence length="342" mass="38452">MDSASFGGTRSLSTLEKESTDREHESYNMISEPGEPESHPPLTFADLGIPTSEHVQDTVIGKSRSCRDVTWNEWLYIICMLVSILVAAGFTIYRLTKVQLNDPDFTFCLVLLWNAVFCVWFVLDGILRERPSEIFILSIATVIITCYLIVNYIAGTQNEIKLSRMIAACVLSPLLVLFGLRIAWTYHVSKRLIFRVVGANEHLQTLYRNLLTFQDFLKFDLQLGGSMVLFIVLSFDKLLVREIVILSVGGAVTIIWFILGYFAMPKENKILAVIFFLFSPAEIAYICYKLYDVSCYINSLKGLAGATIACGIIALVVRFLVIVGAILVVKEFKQGLKEKLNS</sequence>
<dbReference type="KEGG" id="bgt:106056772"/>
<feature type="domain" description="DUF7789" evidence="3">
    <location>
        <begin position="197"/>
        <end position="324"/>
    </location>
</feature>
<feature type="transmembrane region" description="Helical" evidence="2">
    <location>
        <begin position="105"/>
        <end position="123"/>
    </location>
</feature>
<keyword evidence="6" id="KW-1185">Reference proteome</keyword>
<keyword evidence="2" id="KW-0472">Membrane</keyword>
<dbReference type="AlphaFoldDB" id="A0A2C9KVJ6"/>
<evidence type="ECO:0000313" key="6">
    <source>
        <dbReference type="Proteomes" id="UP001165740"/>
    </source>
</evidence>
<feature type="transmembrane region" description="Helical" evidence="2">
    <location>
        <begin position="166"/>
        <end position="184"/>
    </location>
</feature>
<feature type="domain" description="DUF7789" evidence="3">
    <location>
        <begin position="61"/>
        <end position="178"/>
    </location>
</feature>
<dbReference type="VEuPathDB" id="VectorBase:BGLAX_043131"/>
<evidence type="ECO:0000256" key="1">
    <source>
        <dbReference type="SAM" id="MobiDB-lite"/>
    </source>
</evidence>
<gene>
    <name evidence="4" type="primary">106056772</name>
    <name evidence="7" type="synonym">LOC106056772</name>
</gene>
<dbReference type="InterPro" id="IPR056691">
    <property type="entry name" value="DUF7789"/>
</dbReference>
<dbReference type="PANTHER" id="PTHR39299:SF1">
    <property type="entry name" value="TRANSMEMBRANE PROTEIN"/>
    <property type="match status" value="1"/>
</dbReference>
<feature type="transmembrane region" description="Helical" evidence="2">
    <location>
        <begin position="243"/>
        <end position="263"/>
    </location>
</feature>
<dbReference type="PANTHER" id="PTHR39299">
    <property type="entry name" value="TRANSMEMBRANE PROTEIN"/>
    <property type="match status" value="1"/>
</dbReference>
<evidence type="ECO:0000313" key="4">
    <source>
        <dbReference type="EnsemblMetazoa" id="BGLB024036-PA"/>
    </source>
</evidence>
<evidence type="ECO:0000313" key="7">
    <source>
        <dbReference type="RefSeq" id="XP_013069073.1"/>
    </source>
</evidence>
<name>A0A2C9KVJ6_BIOGL</name>
<dbReference type="GeneID" id="106056772"/>
<dbReference type="Pfam" id="PF25044">
    <property type="entry name" value="DUF7789"/>
    <property type="match status" value="2"/>
</dbReference>
<keyword evidence="2" id="KW-0812">Transmembrane</keyword>
<dbReference type="RefSeq" id="XP_013069073.1">
    <property type="nucleotide sequence ID" value="XM_013213619.2"/>
</dbReference>
<feature type="compositionally biased region" description="Basic and acidic residues" evidence="1">
    <location>
        <begin position="15"/>
        <end position="26"/>
    </location>
</feature>
<dbReference type="Proteomes" id="UP001165740">
    <property type="component" value="Chromosome 9"/>
</dbReference>
<proteinExistence type="predicted"/>
<feature type="transmembrane region" description="Helical" evidence="2">
    <location>
        <begin position="303"/>
        <end position="329"/>
    </location>
</feature>
<feature type="transmembrane region" description="Helical" evidence="2">
    <location>
        <begin position="74"/>
        <end position="93"/>
    </location>
</feature>